<keyword evidence="1" id="KW-0472">Membrane</keyword>
<organism evidence="2 3">
    <name type="scientific">Diploscapter pachys</name>
    <dbReference type="NCBI Taxonomy" id="2018661"/>
    <lineage>
        <taxon>Eukaryota</taxon>
        <taxon>Metazoa</taxon>
        <taxon>Ecdysozoa</taxon>
        <taxon>Nematoda</taxon>
        <taxon>Chromadorea</taxon>
        <taxon>Rhabditida</taxon>
        <taxon>Rhabditina</taxon>
        <taxon>Rhabditomorpha</taxon>
        <taxon>Rhabditoidea</taxon>
        <taxon>Rhabditidae</taxon>
        <taxon>Diploscapter</taxon>
    </lineage>
</organism>
<evidence type="ECO:0000256" key="1">
    <source>
        <dbReference type="SAM" id="Phobius"/>
    </source>
</evidence>
<sequence>MSHQHGLWWDCKVHHNVLIPLDQIERERIAHHKGVLFFSVFTILFALIGAIIGICSPCFPPNSLLYVVSIFMTIAAYLLIKTRHARDVCCTSKKEYIEEERRLRWQNSGLTLKSGKLDRTATRPFVIVDDESSSA</sequence>
<gene>
    <name evidence="2" type="ORF">WR25_23190</name>
</gene>
<keyword evidence="1" id="KW-0812">Transmembrane</keyword>
<keyword evidence="3" id="KW-1185">Reference proteome</keyword>
<feature type="transmembrane region" description="Helical" evidence="1">
    <location>
        <begin position="34"/>
        <end position="52"/>
    </location>
</feature>
<name>A0A2A2KMT5_9BILA</name>
<proteinExistence type="predicted"/>
<accession>A0A2A2KMT5</accession>
<dbReference type="AlphaFoldDB" id="A0A2A2KMT5"/>
<dbReference type="EMBL" id="LIAE01008166">
    <property type="protein sequence ID" value="PAV75200.1"/>
    <property type="molecule type" value="Genomic_DNA"/>
</dbReference>
<protein>
    <recommendedName>
        <fullName evidence="4">Clc-like protein</fullName>
    </recommendedName>
</protein>
<evidence type="ECO:0000313" key="2">
    <source>
        <dbReference type="EMBL" id="PAV75200.1"/>
    </source>
</evidence>
<comment type="caution">
    <text evidence="2">The sequence shown here is derived from an EMBL/GenBank/DDBJ whole genome shotgun (WGS) entry which is preliminary data.</text>
</comment>
<keyword evidence="1" id="KW-1133">Transmembrane helix</keyword>
<reference evidence="2 3" key="1">
    <citation type="journal article" date="2017" name="Curr. Biol.">
        <title>Genome architecture and evolution of a unichromosomal asexual nematode.</title>
        <authorList>
            <person name="Fradin H."/>
            <person name="Zegar C."/>
            <person name="Gutwein M."/>
            <person name="Lucas J."/>
            <person name="Kovtun M."/>
            <person name="Corcoran D."/>
            <person name="Baugh L.R."/>
            <person name="Kiontke K."/>
            <person name="Gunsalus K."/>
            <person name="Fitch D.H."/>
            <person name="Piano F."/>
        </authorList>
    </citation>
    <scope>NUCLEOTIDE SEQUENCE [LARGE SCALE GENOMIC DNA]</scope>
    <source>
        <strain evidence="2">PF1309</strain>
    </source>
</reference>
<evidence type="ECO:0008006" key="4">
    <source>
        <dbReference type="Google" id="ProtNLM"/>
    </source>
</evidence>
<dbReference type="Proteomes" id="UP000218231">
    <property type="component" value="Unassembled WGS sequence"/>
</dbReference>
<feature type="transmembrane region" description="Helical" evidence="1">
    <location>
        <begin position="64"/>
        <end position="80"/>
    </location>
</feature>
<dbReference type="STRING" id="2018661.A0A2A2KMT5"/>
<evidence type="ECO:0000313" key="3">
    <source>
        <dbReference type="Proteomes" id="UP000218231"/>
    </source>
</evidence>
<dbReference type="OrthoDB" id="5779987at2759"/>